<name>A0AAU0UUL7_9FIRM</name>
<dbReference type="GO" id="GO:0044781">
    <property type="term" value="P:bacterial-type flagellum organization"/>
    <property type="evidence" value="ECO:0007669"/>
    <property type="project" value="UniProtKB-KW"/>
</dbReference>
<keyword evidence="11" id="KW-0282">Flagellum</keyword>
<protein>
    <recommendedName>
        <fullName evidence="3">Flagellar FliJ protein</fullName>
    </recommendedName>
</protein>
<keyword evidence="10" id="KW-1006">Bacterial flagellum protein export</keyword>
<evidence type="ECO:0000256" key="2">
    <source>
        <dbReference type="ARBA" id="ARBA00010004"/>
    </source>
</evidence>
<comment type="subcellular location">
    <subcellularLocation>
        <location evidence="1">Cell membrane</location>
        <topology evidence="1">Peripheral membrane protein</topology>
        <orientation evidence="1">Cytoplasmic side</orientation>
    </subcellularLocation>
</comment>
<keyword evidence="6" id="KW-0145">Chemotaxis</keyword>
<keyword evidence="5" id="KW-1003">Cell membrane</keyword>
<proteinExistence type="inferred from homology"/>
<dbReference type="RefSeq" id="WP_366922993.1">
    <property type="nucleotide sequence ID" value="NZ_CP121694.1"/>
</dbReference>
<evidence type="ECO:0000256" key="9">
    <source>
        <dbReference type="ARBA" id="ARBA00023136"/>
    </source>
</evidence>
<dbReference type="Pfam" id="PF02050">
    <property type="entry name" value="FliJ"/>
    <property type="match status" value="1"/>
</dbReference>
<evidence type="ECO:0000256" key="5">
    <source>
        <dbReference type="ARBA" id="ARBA00022475"/>
    </source>
</evidence>
<dbReference type="EMBL" id="CP121694">
    <property type="protein sequence ID" value="WRO23615.1"/>
    <property type="molecule type" value="Genomic_DNA"/>
</dbReference>
<keyword evidence="9" id="KW-0472">Membrane</keyword>
<keyword evidence="11" id="KW-0966">Cell projection</keyword>
<dbReference type="GO" id="GO:0009288">
    <property type="term" value="C:bacterial-type flagellum"/>
    <property type="evidence" value="ECO:0007669"/>
    <property type="project" value="InterPro"/>
</dbReference>
<accession>A0AAU0UUL7</accession>
<keyword evidence="7" id="KW-1005">Bacterial flagellum biogenesis</keyword>
<evidence type="ECO:0000256" key="10">
    <source>
        <dbReference type="ARBA" id="ARBA00023225"/>
    </source>
</evidence>
<dbReference type="InterPro" id="IPR053716">
    <property type="entry name" value="Flag_assembly_chemotaxis_eff"/>
</dbReference>
<keyword evidence="11" id="KW-0969">Cilium</keyword>
<keyword evidence="8" id="KW-0653">Protein transport</keyword>
<evidence type="ECO:0000256" key="3">
    <source>
        <dbReference type="ARBA" id="ARBA00020392"/>
    </source>
</evidence>
<dbReference type="AlphaFoldDB" id="A0AAU0UUL7"/>
<dbReference type="Gene3D" id="1.10.287.1700">
    <property type="match status" value="1"/>
</dbReference>
<dbReference type="KEGG" id="dbc:MFMK1_003478"/>
<evidence type="ECO:0000313" key="12">
    <source>
        <dbReference type="Proteomes" id="UP001329915"/>
    </source>
</evidence>
<sequence length="142" mass="17184">MFHFRLQKVLDYKSFVEDEKKLRLGEANQMRLQEEEKLEGFKQEKRSNQINTHGSIDIAALSQRHRFLAVMDERIKHQYQNLLQAEDAIRQKQTELADAVRERKVFDKIKERRREQYEYEQNLRELKLMDEVATASFVRRKG</sequence>
<organism evidence="11 12">
    <name type="scientific">Metallumcola ferriviriculae</name>
    <dbReference type="NCBI Taxonomy" id="3039180"/>
    <lineage>
        <taxon>Bacteria</taxon>
        <taxon>Bacillati</taxon>
        <taxon>Bacillota</taxon>
        <taxon>Clostridia</taxon>
        <taxon>Neomoorellales</taxon>
        <taxon>Desulfitibacteraceae</taxon>
        <taxon>Metallumcola</taxon>
    </lineage>
</organism>
<evidence type="ECO:0000256" key="7">
    <source>
        <dbReference type="ARBA" id="ARBA00022795"/>
    </source>
</evidence>
<comment type="similarity">
    <text evidence="2">Belongs to the FliJ family.</text>
</comment>
<dbReference type="GO" id="GO:0005886">
    <property type="term" value="C:plasma membrane"/>
    <property type="evidence" value="ECO:0007669"/>
    <property type="project" value="UniProtKB-SubCell"/>
</dbReference>
<evidence type="ECO:0000256" key="4">
    <source>
        <dbReference type="ARBA" id="ARBA00022448"/>
    </source>
</evidence>
<dbReference type="InterPro" id="IPR012823">
    <property type="entry name" value="Flagell_FliJ"/>
</dbReference>
<dbReference type="GO" id="GO:0015031">
    <property type="term" value="P:protein transport"/>
    <property type="evidence" value="ECO:0007669"/>
    <property type="project" value="UniProtKB-KW"/>
</dbReference>
<dbReference type="GO" id="GO:0071973">
    <property type="term" value="P:bacterial-type flagellum-dependent cell motility"/>
    <property type="evidence" value="ECO:0007669"/>
    <property type="project" value="InterPro"/>
</dbReference>
<evidence type="ECO:0000313" key="11">
    <source>
        <dbReference type="EMBL" id="WRO23615.1"/>
    </source>
</evidence>
<dbReference type="Proteomes" id="UP001329915">
    <property type="component" value="Chromosome"/>
</dbReference>
<reference evidence="11 12" key="1">
    <citation type="submission" date="2023-04" db="EMBL/GenBank/DDBJ databases">
        <authorList>
            <person name="Hsu D."/>
        </authorList>
    </citation>
    <scope>NUCLEOTIDE SEQUENCE [LARGE SCALE GENOMIC DNA]</scope>
    <source>
        <strain evidence="11 12">MK1</strain>
    </source>
</reference>
<keyword evidence="4" id="KW-0813">Transport</keyword>
<gene>
    <name evidence="11" type="primary">fliJ</name>
    <name evidence="11" type="ORF">MFMK1_003478</name>
</gene>
<evidence type="ECO:0000256" key="6">
    <source>
        <dbReference type="ARBA" id="ARBA00022500"/>
    </source>
</evidence>
<evidence type="ECO:0000256" key="8">
    <source>
        <dbReference type="ARBA" id="ARBA00022927"/>
    </source>
</evidence>
<evidence type="ECO:0000256" key="1">
    <source>
        <dbReference type="ARBA" id="ARBA00004413"/>
    </source>
</evidence>
<keyword evidence="12" id="KW-1185">Reference proteome</keyword>
<dbReference type="NCBIfam" id="TIGR02473">
    <property type="entry name" value="flagell_FliJ"/>
    <property type="match status" value="1"/>
</dbReference>
<dbReference type="GO" id="GO:0006935">
    <property type="term" value="P:chemotaxis"/>
    <property type="evidence" value="ECO:0007669"/>
    <property type="project" value="UniProtKB-KW"/>
</dbReference>